<dbReference type="Pfam" id="PF21365">
    <property type="entry name" value="Glyco_hydro_31_3rd"/>
    <property type="match status" value="2"/>
</dbReference>
<dbReference type="InterPro" id="IPR000322">
    <property type="entry name" value="Glyco_hydro_31_TIM"/>
</dbReference>
<feature type="region of interest" description="Disordered" evidence="9">
    <location>
        <begin position="1"/>
        <end position="30"/>
    </location>
</feature>
<evidence type="ECO:0000313" key="14">
    <source>
        <dbReference type="EMBL" id="CAI2384881.1"/>
    </source>
</evidence>
<dbReference type="EMBL" id="CAMPGE010027229">
    <property type="protein sequence ID" value="CAI2384881.1"/>
    <property type="molecule type" value="Genomic_DNA"/>
</dbReference>
<dbReference type="FunFam" id="3.20.20.80:FF:000016">
    <property type="entry name" value="Maltase-glucoamylase, intestinal"/>
    <property type="match status" value="2"/>
</dbReference>
<dbReference type="Gene3D" id="3.20.20.80">
    <property type="entry name" value="Glycosidases"/>
    <property type="match status" value="2"/>
</dbReference>
<evidence type="ECO:0000256" key="3">
    <source>
        <dbReference type="ARBA" id="ARBA00012741"/>
    </source>
</evidence>
<dbReference type="SUPFAM" id="SSF51011">
    <property type="entry name" value="Glycosyl hydrolase domain"/>
    <property type="match status" value="2"/>
</dbReference>
<evidence type="ECO:0000256" key="1">
    <source>
        <dbReference type="ARBA" id="ARBA00001657"/>
    </source>
</evidence>
<evidence type="ECO:0000259" key="13">
    <source>
        <dbReference type="Pfam" id="PF21365"/>
    </source>
</evidence>
<name>A0AAD1Y3S1_EUPCR</name>
<proteinExistence type="inferred from homology"/>
<sequence>MHNQSEGSFERINKSMTAEKVTNDSDGSGKSRKRCIIISITICALVAAITALVLVLVLQGSGGGIPAGYNAYSAEEEVDGKWYYEALLQRTQNVTAPVRPDEDNEEFGTLRMKASMMNDHTIRLKINPVTSNSNSLNDAEDIKRWEIPTELLGNTKDDYGMRLNWANFDASTKPAGFEISNPNVKNQQYLSTKNRNFVFMDKYIELGFEIDSRKIFGFGERQKTFELNTGEYSSWANGRDNHMEKGEKGGHSYGDHPFVLARLNSGAFVGIFFANSNAKTLEYTHVGKNKSILNFRAIGGILDFYTFFADNPEDVIKAYHDVIGHAYFPPFWALGFHQSSWQYETQAMVEDVLKKYKDNKIPLEGMWLDIEYMDHYKNFEVNKTHWKNIPQLAKTMHSRGQKLITIVDAGFKAEDPNYTYYKLGTQAKLFIRSAKNPDDFNGNLIGKVWPGKAAFVDFLDPNANNFWRNGLKNLHKLTSFDAIWIDMNEVTTFCAEECPNDDPKPPEAFVQTARNLKDDDDDEEDWSPTGKIPLTHYSISLDAKHYGKTPEEEALHVEYNLHSLYGIYQARATYDYWLKGTLQGKRPFVLSRSTFAGAGKWTSHWLGDNFAKWEYMHASVAGIFDFNMFGMPLVGADVCGFHKPTTPELCGRWHQLAAFYPFARNHNNQTDENKPLPSQEPYTLEEPWDNTAKLAIIQRYSYLRYMYTRLYEINQNGGGTLIRPLFFEFPDDDNAYQGYEHTFMVGDALKVTPVLVPETKHNGKIKSYFPANSRFISLNNFKTVVEGGPQGQNLTLEASMEFTNVHLRQGHIIPFQNMTIDHYVMTTKELIQSEPLTLLVFPDKNGNAEGFVYIDEDGDDFIDVERNAFQYYKLRFNDRGLSIEKHEGDMSVGPANTGNQVIDKIVILDATKYKDATLTGCAYDYEFVPKSVEVEYDEDMNALVIQKLDRGALLFKEVMGIQFSDATDDTTFCNAKYVVTSKTASSSNGGEHVDRVELKISSGDKPHLPDLTAEFALIGEQYLRVQIFDQDIEEFEAPKDAFNRQFIDSLPPGAFDLSVILTLPEEGEEFYYEVSANGAKTPYYSTKGQQFVYSPYYKRHAAQIETTGQIFGLGERVGEFFLREGVYTMWNRDATSPIEDGLRPGNNIYGTHPVYFARVARNDFFGVYDHNFGAQDYVVKKAGKKYQITQIKTSGLTDQFVILKTDVQEVIGRYQEIVGKPAIVPEWALGWHQCRYGYNNTAQVSDVVAKFREHELPLDAMWTDIDYMEQYQDFTVSTTDFKDLPAAVADWKEQYNIKYVPILDGGIAYTPGQKGSAYERGLSKEVYIQDPVTAPEPFVGKVWPGPAVFIDWYHDDAHEYWIDEMKKLHDKLDFDGMWIDMNEASNFCNGHCTLDKVVENSVQKQLFYTPGGRDLDEKSISIDAKHVREITEFEAHSTYGFFMGRATSAYFTEEAKRRQFIITRSSTSGSGKYVSKWLGDNFSTWEYLKYSVNGIFLFQFFGMPVVGADICGFIDDTNAKLCARWYALGAFYPFARNHNDKESVPQEPYVEMFNAAIAPEKTYTDFFREAALKRYALHRYHYSHVHENAITGVPYFTPVFYRYPEEKEAYNRVEQNIMLGESIKISPVVTNTTVKGSFYFPESGALWCPIWPMYAKGCVKGGTSILTFVPEDEILAHIKSGRIIVTQLGDFRSVPDGLNLESLKDVPVDLAIHPSSKYSAFGSVRYDDGETLDLDAYTQYEFTAEGASPFIGASHLDVNVTVTKSSSTETPRNNQNLGSIVVYNAGVLSLGKNSKCHIEFTNGATVDLTGEYNKDHNIMRFFVEKQGGEKLDTITKIKITSK</sequence>
<dbReference type="InterPro" id="IPR030458">
    <property type="entry name" value="Glyco_hydro_31_AS"/>
</dbReference>
<comment type="caution">
    <text evidence="14">The sequence shown here is derived from an EMBL/GenBank/DDBJ whole genome shotgun (WGS) entry which is preliminary data.</text>
</comment>
<dbReference type="SUPFAM" id="SSF74650">
    <property type="entry name" value="Galactose mutarotase-like"/>
    <property type="match status" value="2"/>
</dbReference>
<accession>A0AAD1Y3S1</accession>
<keyword evidence="15" id="KW-1185">Reference proteome</keyword>
<evidence type="ECO:0000256" key="8">
    <source>
        <dbReference type="ARBA" id="ARBA00041343"/>
    </source>
</evidence>
<dbReference type="GO" id="GO:0090599">
    <property type="term" value="F:alpha-glucosidase activity"/>
    <property type="evidence" value="ECO:0007669"/>
    <property type="project" value="UniProtKB-ARBA"/>
</dbReference>
<dbReference type="GO" id="GO:0030246">
    <property type="term" value="F:carbohydrate binding"/>
    <property type="evidence" value="ECO:0007669"/>
    <property type="project" value="InterPro"/>
</dbReference>
<dbReference type="InterPro" id="IPR011013">
    <property type="entry name" value="Gal_mutarotase_sf_dom"/>
</dbReference>
<evidence type="ECO:0000259" key="11">
    <source>
        <dbReference type="Pfam" id="PF01055"/>
    </source>
</evidence>
<evidence type="ECO:0000256" key="9">
    <source>
        <dbReference type="SAM" id="MobiDB-lite"/>
    </source>
</evidence>
<feature type="domain" description="Glycoside hydrolase family 31 TIM barrel" evidence="11">
    <location>
        <begin position="327"/>
        <end position="708"/>
    </location>
</feature>
<evidence type="ECO:0000313" key="15">
    <source>
        <dbReference type="Proteomes" id="UP001295684"/>
    </source>
</evidence>
<dbReference type="InterPro" id="IPR030459">
    <property type="entry name" value="Glyco_hydro_31_CS"/>
</dbReference>
<dbReference type="InterPro" id="IPR025887">
    <property type="entry name" value="Glyco_hydro_31_N_dom"/>
</dbReference>
<comment type="similarity">
    <text evidence="2">Belongs to the glycosyl hydrolase 31 family.</text>
</comment>
<feature type="transmembrane region" description="Helical" evidence="10">
    <location>
        <begin position="35"/>
        <end position="58"/>
    </location>
</feature>
<dbReference type="EC" id="3.2.1.20" evidence="3"/>
<keyword evidence="7" id="KW-0326">Glycosidase</keyword>
<dbReference type="CDD" id="cd06602">
    <property type="entry name" value="GH31_MGAM_SI_GAA"/>
    <property type="match status" value="2"/>
</dbReference>
<keyword evidence="10" id="KW-1133">Transmembrane helix</keyword>
<evidence type="ECO:0000256" key="5">
    <source>
        <dbReference type="ARBA" id="ARBA00022801"/>
    </source>
</evidence>
<feature type="domain" description="Glycoside hydrolase family 31 N-terminal" evidence="12">
    <location>
        <begin position="1081"/>
        <end position="1171"/>
    </location>
</feature>
<evidence type="ECO:0000256" key="6">
    <source>
        <dbReference type="ARBA" id="ARBA00023180"/>
    </source>
</evidence>
<dbReference type="PANTHER" id="PTHR22762">
    <property type="entry name" value="ALPHA-GLUCOSIDASE"/>
    <property type="match status" value="1"/>
</dbReference>
<dbReference type="InterPro" id="IPR013780">
    <property type="entry name" value="Glyco_hydro_b"/>
</dbReference>
<comment type="catalytic activity">
    <reaction evidence="1">
        <text>Hydrolysis of terminal, non-reducing (1-&gt;4)-linked alpha-D-glucose residues with release of alpha-D-glucose.</text>
        <dbReference type="EC" id="3.2.1.20"/>
    </reaction>
</comment>
<dbReference type="PROSITE" id="PS00129">
    <property type="entry name" value="GLYCOSYL_HYDROL_F31_1"/>
    <property type="match status" value="1"/>
</dbReference>
<dbReference type="Pfam" id="PF13802">
    <property type="entry name" value="Gal_mutarotas_2"/>
    <property type="match status" value="2"/>
</dbReference>
<dbReference type="Pfam" id="PF01055">
    <property type="entry name" value="Glyco_hydro_31_2nd"/>
    <property type="match status" value="2"/>
</dbReference>
<evidence type="ECO:0000256" key="2">
    <source>
        <dbReference type="ARBA" id="ARBA00007806"/>
    </source>
</evidence>
<evidence type="ECO:0000256" key="4">
    <source>
        <dbReference type="ARBA" id="ARBA00022729"/>
    </source>
</evidence>
<feature type="domain" description="Glycoside hydrolase family 31 TIM barrel" evidence="11">
    <location>
        <begin position="1221"/>
        <end position="1583"/>
    </location>
</feature>
<evidence type="ECO:0000259" key="12">
    <source>
        <dbReference type="Pfam" id="PF13802"/>
    </source>
</evidence>
<evidence type="ECO:0000256" key="10">
    <source>
        <dbReference type="SAM" id="Phobius"/>
    </source>
</evidence>
<dbReference type="PANTHER" id="PTHR22762:SF133">
    <property type="entry name" value="P-TYPE DOMAIN-CONTAINING PROTEIN"/>
    <property type="match status" value="1"/>
</dbReference>
<dbReference type="InterPro" id="IPR017853">
    <property type="entry name" value="GH"/>
</dbReference>
<feature type="domain" description="Glycosyl hydrolase family 31 C-terminal" evidence="13">
    <location>
        <begin position="718"/>
        <end position="813"/>
    </location>
</feature>
<keyword evidence="10" id="KW-0472">Membrane</keyword>
<dbReference type="Gene3D" id="2.60.40.1760">
    <property type="entry name" value="glycosyl hydrolase (family 31)"/>
    <property type="match status" value="2"/>
</dbReference>
<reference evidence="14" key="1">
    <citation type="submission" date="2023-07" db="EMBL/GenBank/DDBJ databases">
        <authorList>
            <consortium name="AG Swart"/>
            <person name="Singh M."/>
            <person name="Singh A."/>
            <person name="Seah K."/>
            <person name="Emmerich C."/>
        </authorList>
    </citation>
    <scope>NUCLEOTIDE SEQUENCE</scope>
    <source>
        <strain evidence="14">DP1</strain>
    </source>
</reference>
<keyword evidence="5" id="KW-0378">Hydrolase</keyword>
<organism evidence="14 15">
    <name type="scientific">Euplotes crassus</name>
    <dbReference type="NCBI Taxonomy" id="5936"/>
    <lineage>
        <taxon>Eukaryota</taxon>
        <taxon>Sar</taxon>
        <taxon>Alveolata</taxon>
        <taxon>Ciliophora</taxon>
        <taxon>Intramacronucleata</taxon>
        <taxon>Spirotrichea</taxon>
        <taxon>Hypotrichia</taxon>
        <taxon>Euplotida</taxon>
        <taxon>Euplotidae</taxon>
        <taxon>Moneuplotes</taxon>
    </lineage>
</organism>
<dbReference type="PROSITE" id="PS00707">
    <property type="entry name" value="GLYCOSYL_HYDROL_F31_2"/>
    <property type="match status" value="2"/>
</dbReference>
<dbReference type="InterPro" id="IPR048395">
    <property type="entry name" value="Glyco_hydro_31_C"/>
</dbReference>
<evidence type="ECO:0000256" key="7">
    <source>
        <dbReference type="ARBA" id="ARBA00023295"/>
    </source>
</evidence>
<keyword evidence="10" id="KW-0812">Transmembrane</keyword>
<feature type="domain" description="Glycoside hydrolase family 31 N-terminal" evidence="12">
    <location>
        <begin position="112"/>
        <end position="276"/>
    </location>
</feature>
<dbReference type="GO" id="GO:0005975">
    <property type="term" value="P:carbohydrate metabolic process"/>
    <property type="evidence" value="ECO:0007669"/>
    <property type="project" value="InterPro"/>
</dbReference>
<keyword evidence="4" id="KW-0732">Signal</keyword>
<dbReference type="Gene3D" id="2.60.40.1180">
    <property type="entry name" value="Golgi alpha-mannosidase II"/>
    <property type="match status" value="4"/>
</dbReference>
<dbReference type="CDD" id="cd14752">
    <property type="entry name" value="GH31_N"/>
    <property type="match status" value="2"/>
</dbReference>
<dbReference type="Proteomes" id="UP001295684">
    <property type="component" value="Unassembled WGS sequence"/>
</dbReference>
<gene>
    <name evidence="14" type="ORF">ECRASSUSDP1_LOCUS26421</name>
</gene>
<protein>
    <recommendedName>
        <fullName evidence="3">alpha-glucosidase</fullName>
        <ecNumber evidence="3">3.2.1.20</ecNumber>
    </recommendedName>
    <alternativeName>
        <fullName evidence="8">Maltase</fullName>
    </alternativeName>
</protein>
<feature type="domain" description="Glycosyl hydrolase family 31 C-terminal" evidence="13">
    <location>
        <begin position="1592"/>
        <end position="1684"/>
    </location>
</feature>
<keyword evidence="6" id="KW-0325">Glycoprotein</keyword>
<dbReference type="SUPFAM" id="SSF51445">
    <property type="entry name" value="(Trans)glycosidases"/>
    <property type="match status" value="2"/>
</dbReference>